<keyword evidence="5" id="KW-0813">Transport</keyword>
<evidence type="ECO:0000256" key="4">
    <source>
        <dbReference type="ARBA" id="ARBA00022786"/>
    </source>
</evidence>
<dbReference type="PANTHER" id="PTHR14957">
    <property type="entry name" value="UBIQUITIN-LIKE-CONJUGATING ENZYME ATG10"/>
    <property type="match status" value="1"/>
</dbReference>
<reference evidence="8 9" key="2">
    <citation type="journal article" date="2012" name="PLoS Pathog.">
        <title>Diverse lifestyles and strategies of plant pathogenesis encoded in the genomes of eighteen Dothideomycetes fungi.</title>
        <authorList>
            <person name="Ohm R.A."/>
            <person name="Feau N."/>
            <person name="Henrissat B."/>
            <person name="Schoch C.L."/>
            <person name="Horwitz B.A."/>
            <person name="Barry K.W."/>
            <person name="Condon B.J."/>
            <person name="Copeland A.C."/>
            <person name="Dhillon B."/>
            <person name="Glaser F."/>
            <person name="Hesse C.N."/>
            <person name="Kosti I."/>
            <person name="LaButti K."/>
            <person name="Lindquist E.A."/>
            <person name="Lucas S."/>
            <person name="Salamov A.A."/>
            <person name="Bradshaw R.E."/>
            <person name="Ciuffetti L."/>
            <person name="Hamelin R.C."/>
            <person name="Kema G.H.J."/>
            <person name="Lawrence C."/>
            <person name="Scott J.A."/>
            <person name="Spatafora J.W."/>
            <person name="Turgeon B.G."/>
            <person name="de Wit P.J.G.M."/>
            <person name="Zhong S."/>
            <person name="Goodwin S.B."/>
            <person name="Grigoriev I.V."/>
        </authorList>
    </citation>
    <scope>NUCLEOTIDE SEQUENCE [LARGE SCALE GENOMIC DNA]</scope>
    <source>
        <strain evidence="9">NZE10 / CBS 128990</strain>
    </source>
</reference>
<evidence type="ECO:0000313" key="9">
    <source>
        <dbReference type="Proteomes" id="UP000016933"/>
    </source>
</evidence>
<dbReference type="InterPro" id="IPR007135">
    <property type="entry name" value="Atg3/Atg10"/>
</dbReference>
<dbReference type="Proteomes" id="UP000016933">
    <property type="component" value="Unassembled WGS sequence"/>
</dbReference>
<sequence length="219" mass="24287">MSVSVGIFDIAIERLQKAWHQLQDQSDWENVQALASYGLGYLRITRQIPRAEDERTRCGSSESGAEVAMDESDDEALPVQRTPRSAVYRVIYDIVHSTTYEVPVLYLTFSDSPGKTRPSPDEIYPLLVPNAYRPQIKSVGIMGALSTTEHPIMGVPAYFIHPCRTQEAMAPLLLDRDVKPEHYLMLWLGMIGGSAGLNMPVELAQHMTETSVASHKGGA</sequence>
<dbReference type="GO" id="GO:0061651">
    <property type="term" value="F:Atg12 conjugating enzyme activity"/>
    <property type="evidence" value="ECO:0007669"/>
    <property type="project" value="TreeGrafter"/>
</dbReference>
<evidence type="ECO:0000256" key="2">
    <source>
        <dbReference type="ARBA" id="ARBA00021099"/>
    </source>
</evidence>
<evidence type="ECO:0000256" key="1">
    <source>
        <dbReference type="ARBA" id="ARBA00005696"/>
    </source>
</evidence>
<gene>
    <name evidence="8" type="ORF">DOTSEDRAFT_75124</name>
</gene>
<evidence type="ECO:0000256" key="3">
    <source>
        <dbReference type="ARBA" id="ARBA00022679"/>
    </source>
</evidence>
<keyword evidence="6" id="KW-0072">Autophagy</keyword>
<dbReference type="HOGENOM" id="CLU_072332_0_0_1"/>
<accession>M2XIK7</accession>
<evidence type="ECO:0000256" key="7">
    <source>
        <dbReference type="ARBA" id="ARBA00029833"/>
    </source>
</evidence>
<dbReference type="STRING" id="675120.M2XIK7"/>
<keyword evidence="3" id="KW-0808">Transferase</keyword>
<evidence type="ECO:0000313" key="8">
    <source>
        <dbReference type="EMBL" id="EME39292.1"/>
    </source>
</evidence>
<evidence type="ECO:0000256" key="5">
    <source>
        <dbReference type="ARBA" id="ARBA00022927"/>
    </source>
</evidence>
<keyword evidence="4" id="KW-0833">Ubl conjugation pathway</keyword>
<dbReference type="OrthoDB" id="4089664at2759"/>
<name>M2XIK7_DOTSN</name>
<dbReference type="GO" id="GO:0000422">
    <property type="term" value="P:autophagy of mitochondrion"/>
    <property type="evidence" value="ECO:0007669"/>
    <property type="project" value="TreeGrafter"/>
</dbReference>
<dbReference type="Gene3D" id="3.30.1460.50">
    <property type="match status" value="1"/>
</dbReference>
<dbReference type="GO" id="GO:0000045">
    <property type="term" value="P:autophagosome assembly"/>
    <property type="evidence" value="ECO:0007669"/>
    <property type="project" value="TreeGrafter"/>
</dbReference>
<reference evidence="9" key="1">
    <citation type="journal article" date="2012" name="PLoS Genet.">
        <title>The genomes of the fungal plant pathogens Cladosporium fulvum and Dothistroma septosporum reveal adaptation to different hosts and lifestyles but also signatures of common ancestry.</title>
        <authorList>
            <person name="de Wit P.J.G.M."/>
            <person name="van der Burgt A."/>
            <person name="Oekmen B."/>
            <person name="Stergiopoulos I."/>
            <person name="Abd-Elsalam K.A."/>
            <person name="Aerts A.L."/>
            <person name="Bahkali A.H."/>
            <person name="Beenen H.G."/>
            <person name="Chettri P."/>
            <person name="Cox M.P."/>
            <person name="Datema E."/>
            <person name="de Vries R.P."/>
            <person name="Dhillon B."/>
            <person name="Ganley A.R."/>
            <person name="Griffiths S.A."/>
            <person name="Guo Y."/>
            <person name="Hamelin R.C."/>
            <person name="Henrissat B."/>
            <person name="Kabir M.S."/>
            <person name="Jashni M.K."/>
            <person name="Kema G."/>
            <person name="Klaubauf S."/>
            <person name="Lapidus A."/>
            <person name="Levasseur A."/>
            <person name="Lindquist E."/>
            <person name="Mehrabi R."/>
            <person name="Ohm R.A."/>
            <person name="Owen T.J."/>
            <person name="Salamov A."/>
            <person name="Schwelm A."/>
            <person name="Schijlen E."/>
            <person name="Sun H."/>
            <person name="van den Burg H.A."/>
            <person name="van Ham R.C.H.J."/>
            <person name="Zhang S."/>
            <person name="Goodwin S.B."/>
            <person name="Grigoriev I.V."/>
            <person name="Collemare J."/>
            <person name="Bradshaw R.E."/>
        </authorList>
    </citation>
    <scope>NUCLEOTIDE SEQUENCE [LARGE SCALE GENOMIC DNA]</scope>
    <source>
        <strain evidence="9">NZE10 / CBS 128990</strain>
    </source>
</reference>
<dbReference type="GO" id="GO:0005829">
    <property type="term" value="C:cytosol"/>
    <property type="evidence" value="ECO:0007669"/>
    <property type="project" value="TreeGrafter"/>
</dbReference>
<dbReference type="eggNOG" id="KOG4741">
    <property type="taxonomic scope" value="Eukaryota"/>
</dbReference>
<dbReference type="PANTHER" id="PTHR14957:SF1">
    <property type="entry name" value="UBIQUITIN-LIKE-CONJUGATING ENZYME ATG10"/>
    <property type="match status" value="1"/>
</dbReference>
<evidence type="ECO:0000256" key="6">
    <source>
        <dbReference type="ARBA" id="ARBA00023006"/>
    </source>
</evidence>
<comment type="similarity">
    <text evidence="1">Belongs to the ATG10 family.</text>
</comment>
<dbReference type="EMBL" id="KB446545">
    <property type="protein sequence ID" value="EME39292.1"/>
    <property type="molecule type" value="Genomic_DNA"/>
</dbReference>
<keyword evidence="9" id="KW-1185">Reference proteome</keyword>
<dbReference type="OMA" id="MGYHPDS"/>
<dbReference type="AlphaFoldDB" id="M2XIK7"/>
<proteinExistence type="inferred from homology"/>
<keyword evidence="5" id="KW-0653">Protein transport</keyword>
<dbReference type="GO" id="GO:0032446">
    <property type="term" value="P:protein modification by small protein conjugation"/>
    <property type="evidence" value="ECO:0007669"/>
    <property type="project" value="TreeGrafter"/>
</dbReference>
<protein>
    <recommendedName>
        <fullName evidence="2">Ubiquitin-like-conjugating enzyme ATG10</fullName>
    </recommendedName>
    <alternativeName>
        <fullName evidence="7">Autophagy-related protein 10</fullName>
    </alternativeName>
</protein>
<dbReference type="Pfam" id="PF03987">
    <property type="entry name" value="Autophagy_act_C"/>
    <property type="match status" value="1"/>
</dbReference>
<organism evidence="8 9">
    <name type="scientific">Dothistroma septosporum (strain NZE10 / CBS 128990)</name>
    <name type="common">Red band needle blight fungus</name>
    <name type="synonym">Mycosphaerella pini</name>
    <dbReference type="NCBI Taxonomy" id="675120"/>
    <lineage>
        <taxon>Eukaryota</taxon>
        <taxon>Fungi</taxon>
        <taxon>Dikarya</taxon>
        <taxon>Ascomycota</taxon>
        <taxon>Pezizomycotina</taxon>
        <taxon>Dothideomycetes</taxon>
        <taxon>Dothideomycetidae</taxon>
        <taxon>Mycosphaerellales</taxon>
        <taxon>Mycosphaerellaceae</taxon>
        <taxon>Dothistroma</taxon>
    </lineage>
</organism>
<dbReference type="GO" id="GO:0015031">
    <property type="term" value="P:protein transport"/>
    <property type="evidence" value="ECO:0007669"/>
    <property type="project" value="UniProtKB-KW"/>
</dbReference>